<feature type="domain" description="PD-(D/E)XK endonuclease-like" evidence="1">
    <location>
        <begin position="668"/>
        <end position="926"/>
    </location>
</feature>
<keyword evidence="2" id="KW-0378">Hydrolase</keyword>
<dbReference type="RefSeq" id="WP_145094682.1">
    <property type="nucleotide sequence ID" value="NZ_CP036274.1"/>
</dbReference>
<keyword evidence="3" id="KW-1185">Reference proteome</keyword>
<reference evidence="2 3" key="1">
    <citation type="submission" date="2019-02" db="EMBL/GenBank/DDBJ databases">
        <title>Deep-cultivation of Planctomycetes and their phenomic and genomic characterization uncovers novel biology.</title>
        <authorList>
            <person name="Wiegand S."/>
            <person name="Jogler M."/>
            <person name="Boedeker C."/>
            <person name="Pinto D."/>
            <person name="Vollmers J."/>
            <person name="Rivas-Marin E."/>
            <person name="Kohn T."/>
            <person name="Peeters S.H."/>
            <person name="Heuer A."/>
            <person name="Rast P."/>
            <person name="Oberbeckmann S."/>
            <person name="Bunk B."/>
            <person name="Jeske O."/>
            <person name="Meyerdierks A."/>
            <person name="Storesund J.E."/>
            <person name="Kallscheuer N."/>
            <person name="Luecker S."/>
            <person name="Lage O.M."/>
            <person name="Pohl T."/>
            <person name="Merkel B.J."/>
            <person name="Hornburger P."/>
            <person name="Mueller R.-W."/>
            <person name="Bruemmer F."/>
            <person name="Labrenz M."/>
            <person name="Spormann A.M."/>
            <person name="Op den Camp H."/>
            <person name="Overmann J."/>
            <person name="Amann R."/>
            <person name="Jetten M.S.M."/>
            <person name="Mascher T."/>
            <person name="Medema M.H."/>
            <person name="Devos D.P."/>
            <person name="Kaster A.-K."/>
            <person name="Ovreas L."/>
            <person name="Rohde M."/>
            <person name="Galperin M.Y."/>
            <person name="Jogler C."/>
        </authorList>
    </citation>
    <scope>NUCLEOTIDE SEQUENCE [LARGE SCALE GENOMIC DNA]</scope>
    <source>
        <strain evidence="2 3">ETA_A8</strain>
    </source>
</reference>
<evidence type="ECO:0000313" key="3">
    <source>
        <dbReference type="Proteomes" id="UP000315017"/>
    </source>
</evidence>
<keyword evidence="2" id="KW-0547">Nucleotide-binding</keyword>
<proteinExistence type="predicted"/>
<dbReference type="KEGG" id="aagg:ETAA8_51020"/>
<dbReference type="Pfam" id="PF12705">
    <property type="entry name" value="PDDEXK_1"/>
    <property type="match status" value="1"/>
</dbReference>
<dbReference type="OrthoDB" id="5487982at2"/>
<dbReference type="SUPFAM" id="SSF52980">
    <property type="entry name" value="Restriction endonuclease-like"/>
    <property type="match status" value="1"/>
</dbReference>
<dbReference type="InterPro" id="IPR011335">
    <property type="entry name" value="Restrct_endonuc-II-like"/>
</dbReference>
<dbReference type="GO" id="GO:0003678">
    <property type="term" value="F:DNA helicase activity"/>
    <property type="evidence" value="ECO:0007669"/>
    <property type="project" value="UniProtKB-EC"/>
</dbReference>
<gene>
    <name evidence="2" type="primary">addB</name>
    <name evidence="2" type="ORF">ETAA8_51020</name>
</gene>
<dbReference type="SUPFAM" id="SSF52540">
    <property type="entry name" value="P-loop containing nucleoside triphosphate hydrolases"/>
    <property type="match status" value="1"/>
</dbReference>
<organism evidence="2 3">
    <name type="scientific">Anatilimnocola aggregata</name>
    <dbReference type="NCBI Taxonomy" id="2528021"/>
    <lineage>
        <taxon>Bacteria</taxon>
        <taxon>Pseudomonadati</taxon>
        <taxon>Planctomycetota</taxon>
        <taxon>Planctomycetia</taxon>
        <taxon>Pirellulales</taxon>
        <taxon>Pirellulaceae</taxon>
        <taxon>Anatilimnocola</taxon>
    </lineage>
</organism>
<dbReference type="InterPro" id="IPR038726">
    <property type="entry name" value="PDDEXK_AddAB-type"/>
</dbReference>
<dbReference type="Gene3D" id="3.90.320.10">
    <property type="match status" value="1"/>
</dbReference>
<dbReference type="EC" id="3.6.4.12" evidence="2"/>
<dbReference type="InterPro" id="IPR011604">
    <property type="entry name" value="PDDEXK-like_dom_sf"/>
</dbReference>
<dbReference type="EMBL" id="CP036274">
    <property type="protein sequence ID" value="QDU29984.1"/>
    <property type="molecule type" value="Genomic_DNA"/>
</dbReference>
<dbReference type="AlphaFoldDB" id="A0A517YIE8"/>
<dbReference type="InterPro" id="IPR027417">
    <property type="entry name" value="P-loop_NTPase"/>
</dbReference>
<dbReference type="Proteomes" id="UP000315017">
    <property type="component" value="Chromosome"/>
</dbReference>
<name>A0A517YIE8_9BACT</name>
<evidence type="ECO:0000259" key="1">
    <source>
        <dbReference type="Pfam" id="PF12705"/>
    </source>
</evidence>
<keyword evidence="2" id="KW-0347">Helicase</keyword>
<dbReference type="GO" id="GO:0016787">
    <property type="term" value="F:hydrolase activity"/>
    <property type="evidence" value="ECO:0007669"/>
    <property type="project" value="UniProtKB-KW"/>
</dbReference>
<sequence>MAIQRAFLGWKQAALLAATDYIVERYSRDRECDLSNVIVVVPGSRAGRRLLELLVQRADDRQLLFMPPRIVTEGELPELLYEPQRPLAAVLVQQLAWMNVLQQTPPAQLRPLVPHPPGADDPIRWLELAEMFRRQHAEFAADGLDFSAVLQRSKEWDNFSEEARWQTLRKLQLAYLLKLDELHLWDAQTARLVAIQKKEPRTDCDVILLGMVDMNKALRQMLDLVSTRVTALIVAPTAEAERFDSHGCLIPEAWQQLPLPLAESQMVRVEGPAEQADSVVNWVRDLNGRYAADEVVVGVADEALVPQLQRELQQYGLTARWVEGKKVAESAPYRLLDATTAYAERRRFADLASCVRHPDIYDWLQARLASKLKTTKRAGRDVPTILDCHYAERLSAWLDGEDLSAAVQRNEQDEIAQAMQLLVSELESLFVAWPTTRQPVGVWMRHTSKLLETIYGERFVERYELADRYLLECCHKVQDSLTALADLPAHLQPLMSLTDAIALALRPLERVAISPPPDSSAIELLGWLELPLDDAPALIVTTVNEGFVPESRKNDAFLPDALRRELGLLHDDRRYARDAYSLQVLAHSRPDFKLITARFDTKRDPLAPSRLLFTGPAEQIAQRALRWFSPPPPALPRPNLLAPAGKIPLHSTLEVPRPDASSWELDEITVTQFRSYLACPYRFYLSHVLRLQSHSDQAAELDAPSFGNLIHDVLQDFGRQEEINRSTDSHKLRNYFNERLDAIAAVRCRPRHARAAVRVQIEQARLRLRAFADWQAARTEAGWQIVFSETIDLNEKWRVKWQVDDLPITLAGRIDRIDYHPGQRTLSVLDYKTSDTAKGPDQVHRRAGEWVDLQLPLYRHLYKSIGLDANFDIRSEGVQLGYVNLPKDPASVGDRIAEWSPGELADADEQARHVIRALREKTFWPPNEVAPTFEDAYSAICQDYSLSRLFGSREVAP</sequence>
<protein>
    <submittedName>
        <fullName evidence="2">ATP-dependent helicase/deoxyribonuclease subunit B</fullName>
        <ecNumber evidence="2">3.6.4.12</ecNumber>
    </submittedName>
</protein>
<keyword evidence="2" id="KW-0067">ATP-binding</keyword>
<accession>A0A517YIE8</accession>
<evidence type="ECO:0000313" key="2">
    <source>
        <dbReference type="EMBL" id="QDU29984.1"/>
    </source>
</evidence>